<dbReference type="Proteomes" id="UP000018896">
    <property type="component" value="Unassembled WGS sequence"/>
</dbReference>
<dbReference type="PANTHER" id="PTHR12526">
    <property type="entry name" value="GLYCOSYLTRANSFERASE"/>
    <property type="match status" value="1"/>
</dbReference>
<accession>W4QV21</accession>
<dbReference type="EMBL" id="BAUV01000025">
    <property type="protein sequence ID" value="GAE35926.1"/>
    <property type="molecule type" value="Genomic_DNA"/>
</dbReference>
<comment type="caution">
    <text evidence="2">The sequence shown here is derived from an EMBL/GenBank/DDBJ whole genome shotgun (WGS) entry which is preliminary data.</text>
</comment>
<dbReference type="eggNOG" id="COG0438">
    <property type="taxonomic scope" value="Bacteria"/>
</dbReference>
<name>W4QV21_HALA3</name>
<dbReference type="AlphaFoldDB" id="W4QV21"/>
<gene>
    <name evidence="2" type="ORF">JCM9157_3067</name>
</gene>
<dbReference type="GO" id="GO:0016757">
    <property type="term" value="F:glycosyltransferase activity"/>
    <property type="evidence" value="ECO:0007669"/>
    <property type="project" value="InterPro"/>
</dbReference>
<dbReference type="STRING" id="1236973.JCM9157_3067"/>
<reference evidence="2 3" key="1">
    <citation type="journal article" date="2014" name="Genome Announc.">
        <title>Draft Genome Sequences of Three Alkaliphilic Bacillus Strains, Bacillus wakoensis JCM 9140T, Bacillus akibai JCM 9157T, and Bacillus hemicellulosilyticus JCM 9152T.</title>
        <authorList>
            <person name="Yuki M."/>
            <person name="Oshima K."/>
            <person name="Suda W."/>
            <person name="Oshida Y."/>
            <person name="Kitamura K."/>
            <person name="Iida T."/>
            <person name="Hattori M."/>
            <person name="Ohkuma M."/>
        </authorList>
    </citation>
    <scope>NUCLEOTIDE SEQUENCE [LARGE SCALE GENOMIC DNA]</scope>
    <source>
        <strain evidence="2 3">JCM 9157</strain>
    </source>
</reference>
<dbReference type="Gene3D" id="3.40.50.2000">
    <property type="entry name" value="Glycogen Phosphorylase B"/>
    <property type="match status" value="1"/>
</dbReference>
<dbReference type="PANTHER" id="PTHR12526:SF638">
    <property type="entry name" value="SPORE COAT PROTEIN SA"/>
    <property type="match status" value="1"/>
</dbReference>
<evidence type="ECO:0000313" key="3">
    <source>
        <dbReference type="Proteomes" id="UP000018896"/>
    </source>
</evidence>
<organism evidence="2 3">
    <name type="scientific">Halalkalibacter akibai (strain ATCC 43226 / DSM 21942 / CIP 109018 / JCM 9157 / 1139)</name>
    <name type="common">Bacillus akibai</name>
    <dbReference type="NCBI Taxonomy" id="1236973"/>
    <lineage>
        <taxon>Bacteria</taxon>
        <taxon>Bacillati</taxon>
        <taxon>Bacillota</taxon>
        <taxon>Bacilli</taxon>
        <taxon>Bacillales</taxon>
        <taxon>Bacillaceae</taxon>
        <taxon>Halalkalibacter</taxon>
    </lineage>
</organism>
<evidence type="ECO:0000313" key="2">
    <source>
        <dbReference type="EMBL" id="GAE35926.1"/>
    </source>
</evidence>
<dbReference type="SUPFAM" id="SSF53756">
    <property type="entry name" value="UDP-Glycosyltransferase/glycogen phosphorylase"/>
    <property type="match status" value="1"/>
</dbReference>
<proteinExistence type="predicted"/>
<protein>
    <submittedName>
        <fullName evidence="2">Capsular polysaccharide biosynthesis protein</fullName>
    </submittedName>
</protein>
<dbReference type="InterPro" id="IPR001296">
    <property type="entry name" value="Glyco_trans_1"/>
</dbReference>
<evidence type="ECO:0000259" key="1">
    <source>
        <dbReference type="Pfam" id="PF00534"/>
    </source>
</evidence>
<feature type="domain" description="Glycosyl transferase family 1" evidence="1">
    <location>
        <begin position="1"/>
        <end position="110"/>
    </location>
</feature>
<dbReference type="Pfam" id="PF00534">
    <property type="entry name" value="Glycos_transf_1"/>
    <property type="match status" value="1"/>
</dbReference>
<keyword evidence="3" id="KW-1185">Reference proteome</keyword>
<sequence>MVGDGDLRKQIEEEARAKGLWQHIKFVGIRDDVHTMLHSMDVFVFPSIYEGLGLVLLEAQASQVPCIVSEAIQPEADLNMNLVSRLSLTDHPDLWADKILELGTNKENQKVNVTEAFEASGYALPVGISKLMNLYQT</sequence>